<dbReference type="InterPro" id="IPR014249">
    <property type="entry name" value="Spore_V_B"/>
</dbReference>
<feature type="transmembrane region" description="Helical" evidence="6">
    <location>
        <begin position="38"/>
        <end position="61"/>
    </location>
</feature>
<evidence type="ECO:0000256" key="1">
    <source>
        <dbReference type="ARBA" id="ARBA00004651"/>
    </source>
</evidence>
<sequence length="515" mass="56476">MSKFLKGIIILLTAGLVTRILGFINRIAIARFIGEEGVGLYMMAYPTFILAVTLTQFGLPVAISKRVAEAEAVGNTAKVKKILVISLLTTLSLSILFTPALFFGAPYIAEAFFTDSRTMYPLIAIAPVIPIIAVSSVLRGYFQGKQNMKPAAISQIIEQSVRILLIAILTRIFLPYGIHIAAAAVMVATIGGEFISLLYLLTMFKLKKAFPLRKNFFKGLAKGKSIFQDLMRIAVPTTGSRMIGSVSWFFEPIVVTQSLAIAGITTVMATKQYGSLTGFAMPLLFLPSFVTNALSTSLVPAISEAHSLKNYALVEKRIQQAMKFCVITGAIALIVLYVLAEPLMQLMYNSTNGAIFIKIMAPFIIFSYLQSPLQAALQALDLAKAAMINSFIGAVVKLATIFLLATQPSFGINGVALGMIVGFVLVTFLHYATVLKVIPLTFYTRFYVKIFSLTIFTGWFGTYLYPYFLDEMTMVLAVLATTVVMVIVYTILLFLLKVMRIGDIRKMFAFLSPPK</sequence>
<evidence type="ECO:0000256" key="2">
    <source>
        <dbReference type="ARBA" id="ARBA00022475"/>
    </source>
</evidence>
<dbReference type="InterPro" id="IPR002797">
    <property type="entry name" value="Polysacc_synth"/>
</dbReference>
<feature type="transmembrane region" description="Helical" evidence="6">
    <location>
        <begin position="248"/>
        <end position="267"/>
    </location>
</feature>
<feature type="transmembrane region" description="Helical" evidence="6">
    <location>
        <begin position="184"/>
        <end position="204"/>
    </location>
</feature>
<keyword evidence="4 6" id="KW-1133">Transmembrane helix</keyword>
<dbReference type="InterPro" id="IPR050833">
    <property type="entry name" value="Poly_Biosynth_Transport"/>
</dbReference>
<feature type="transmembrane region" description="Helical" evidence="6">
    <location>
        <begin position="474"/>
        <end position="496"/>
    </location>
</feature>
<name>A0AAE3ISV8_9BACI</name>
<protein>
    <submittedName>
        <fullName evidence="7">Stage V sporulation protein B</fullName>
    </submittedName>
</protein>
<dbReference type="EMBL" id="JAOUSF010000003">
    <property type="protein sequence ID" value="MCU9613988.1"/>
    <property type="molecule type" value="Genomic_DNA"/>
</dbReference>
<proteinExistence type="predicted"/>
<feature type="transmembrane region" description="Helical" evidence="6">
    <location>
        <begin position="82"/>
        <end position="108"/>
    </location>
</feature>
<dbReference type="Proteomes" id="UP001209318">
    <property type="component" value="Unassembled WGS sequence"/>
</dbReference>
<feature type="transmembrane region" description="Helical" evidence="6">
    <location>
        <begin position="321"/>
        <end position="340"/>
    </location>
</feature>
<feature type="transmembrane region" description="Helical" evidence="6">
    <location>
        <begin position="161"/>
        <end position="178"/>
    </location>
</feature>
<dbReference type="CDD" id="cd13124">
    <property type="entry name" value="MATE_SpoVB_like"/>
    <property type="match status" value="1"/>
</dbReference>
<dbReference type="RefSeq" id="WP_263073223.1">
    <property type="nucleotide sequence ID" value="NZ_JAOUSF010000003.1"/>
</dbReference>
<evidence type="ECO:0000256" key="6">
    <source>
        <dbReference type="SAM" id="Phobius"/>
    </source>
</evidence>
<evidence type="ECO:0000256" key="3">
    <source>
        <dbReference type="ARBA" id="ARBA00022692"/>
    </source>
</evidence>
<feature type="transmembrane region" description="Helical" evidence="6">
    <location>
        <begin position="279"/>
        <end position="300"/>
    </location>
</feature>
<keyword evidence="2" id="KW-1003">Cell membrane</keyword>
<dbReference type="NCBIfam" id="TIGR02900">
    <property type="entry name" value="spore_V_B"/>
    <property type="match status" value="1"/>
</dbReference>
<feature type="transmembrane region" description="Helical" evidence="6">
    <location>
        <begin position="382"/>
        <end position="404"/>
    </location>
</feature>
<organism evidence="7 8">
    <name type="scientific">Perspicuibacillus lycopersici</name>
    <dbReference type="NCBI Taxonomy" id="1325689"/>
    <lineage>
        <taxon>Bacteria</taxon>
        <taxon>Bacillati</taxon>
        <taxon>Bacillota</taxon>
        <taxon>Bacilli</taxon>
        <taxon>Bacillales</taxon>
        <taxon>Bacillaceae</taxon>
        <taxon>Perspicuibacillus</taxon>
    </lineage>
</organism>
<keyword evidence="8" id="KW-1185">Reference proteome</keyword>
<keyword evidence="3 6" id="KW-0812">Transmembrane</keyword>
<dbReference type="Pfam" id="PF01943">
    <property type="entry name" value="Polysacc_synt"/>
    <property type="match status" value="1"/>
</dbReference>
<dbReference type="PANTHER" id="PTHR30250">
    <property type="entry name" value="PST FAMILY PREDICTED COLANIC ACID TRANSPORTER"/>
    <property type="match status" value="1"/>
</dbReference>
<feature type="transmembrane region" description="Helical" evidence="6">
    <location>
        <begin position="352"/>
        <end position="370"/>
    </location>
</feature>
<dbReference type="GO" id="GO:0005886">
    <property type="term" value="C:plasma membrane"/>
    <property type="evidence" value="ECO:0007669"/>
    <property type="project" value="UniProtKB-SubCell"/>
</dbReference>
<gene>
    <name evidence="7" type="primary">spoVB</name>
    <name evidence="7" type="ORF">OEV98_10485</name>
</gene>
<evidence type="ECO:0000313" key="8">
    <source>
        <dbReference type="Proteomes" id="UP001209318"/>
    </source>
</evidence>
<comment type="caution">
    <text evidence="7">The sequence shown here is derived from an EMBL/GenBank/DDBJ whole genome shotgun (WGS) entry which is preliminary data.</text>
</comment>
<feature type="transmembrane region" description="Helical" evidence="6">
    <location>
        <begin position="120"/>
        <end position="141"/>
    </location>
</feature>
<feature type="transmembrane region" description="Helical" evidence="6">
    <location>
        <begin position="410"/>
        <end position="434"/>
    </location>
</feature>
<accession>A0AAE3ISV8</accession>
<feature type="transmembrane region" description="Helical" evidence="6">
    <location>
        <begin position="446"/>
        <end position="468"/>
    </location>
</feature>
<dbReference type="PIRSF" id="PIRSF038958">
    <property type="entry name" value="PG_synth_SpoVB"/>
    <property type="match status" value="1"/>
</dbReference>
<dbReference type="InterPro" id="IPR024923">
    <property type="entry name" value="PG_synth_SpoVB"/>
</dbReference>
<evidence type="ECO:0000256" key="5">
    <source>
        <dbReference type="ARBA" id="ARBA00023136"/>
    </source>
</evidence>
<dbReference type="PANTHER" id="PTHR30250:SF24">
    <property type="entry name" value="STAGE V SPORULATION PROTEIN B"/>
    <property type="match status" value="1"/>
</dbReference>
<dbReference type="AlphaFoldDB" id="A0AAE3ISV8"/>
<comment type="subcellular location">
    <subcellularLocation>
        <location evidence="1">Cell membrane</location>
        <topology evidence="1">Multi-pass membrane protein</topology>
    </subcellularLocation>
</comment>
<evidence type="ECO:0000313" key="7">
    <source>
        <dbReference type="EMBL" id="MCU9613988.1"/>
    </source>
</evidence>
<keyword evidence="5 6" id="KW-0472">Membrane</keyword>
<evidence type="ECO:0000256" key="4">
    <source>
        <dbReference type="ARBA" id="ARBA00022989"/>
    </source>
</evidence>
<reference evidence="7" key="1">
    <citation type="submission" date="2022-10" db="EMBL/GenBank/DDBJ databases">
        <title>Description of Fervidibacillus gen. nov. in the family Fervidibacillaceae fam. nov. with two species, Fervidibacillus albus sp. nov., and Fervidibacillus halotolerans sp. nov., isolated from tidal flat sediments.</title>
        <authorList>
            <person name="Kwon K.K."/>
            <person name="Yang S.-H."/>
        </authorList>
    </citation>
    <scope>NUCLEOTIDE SEQUENCE</scope>
    <source>
        <strain evidence="7">JCM 19140</strain>
    </source>
</reference>